<evidence type="ECO:0000313" key="2">
    <source>
        <dbReference type="Proteomes" id="UP000076871"/>
    </source>
</evidence>
<dbReference type="EMBL" id="KV427609">
    <property type="protein sequence ID" value="KZT10488.1"/>
    <property type="molecule type" value="Genomic_DNA"/>
</dbReference>
<organism evidence="1 2">
    <name type="scientific">Laetiporus sulphureus 93-53</name>
    <dbReference type="NCBI Taxonomy" id="1314785"/>
    <lineage>
        <taxon>Eukaryota</taxon>
        <taxon>Fungi</taxon>
        <taxon>Dikarya</taxon>
        <taxon>Basidiomycota</taxon>
        <taxon>Agaricomycotina</taxon>
        <taxon>Agaricomycetes</taxon>
        <taxon>Polyporales</taxon>
        <taxon>Laetiporus</taxon>
    </lineage>
</organism>
<dbReference type="AlphaFoldDB" id="A0A165GKS9"/>
<keyword evidence="2" id="KW-1185">Reference proteome</keyword>
<reference evidence="1 2" key="1">
    <citation type="journal article" date="2016" name="Mol. Biol. Evol.">
        <title>Comparative Genomics of Early-Diverging Mushroom-Forming Fungi Provides Insights into the Origins of Lignocellulose Decay Capabilities.</title>
        <authorList>
            <person name="Nagy L.G."/>
            <person name="Riley R."/>
            <person name="Tritt A."/>
            <person name="Adam C."/>
            <person name="Daum C."/>
            <person name="Floudas D."/>
            <person name="Sun H."/>
            <person name="Yadav J.S."/>
            <person name="Pangilinan J."/>
            <person name="Larsson K.H."/>
            <person name="Matsuura K."/>
            <person name="Barry K."/>
            <person name="Labutti K."/>
            <person name="Kuo R."/>
            <person name="Ohm R.A."/>
            <person name="Bhattacharya S.S."/>
            <person name="Shirouzu T."/>
            <person name="Yoshinaga Y."/>
            <person name="Martin F.M."/>
            <person name="Grigoriev I.V."/>
            <person name="Hibbett D.S."/>
        </authorList>
    </citation>
    <scope>NUCLEOTIDE SEQUENCE [LARGE SCALE GENOMIC DNA]</scope>
    <source>
        <strain evidence="1 2">93-53</strain>
    </source>
</reference>
<gene>
    <name evidence="1" type="ORF">LAESUDRAFT_711652</name>
</gene>
<name>A0A165GKS9_9APHY</name>
<dbReference type="RefSeq" id="XP_040768228.1">
    <property type="nucleotide sequence ID" value="XM_040906853.1"/>
</dbReference>
<proteinExistence type="predicted"/>
<sequence>MYLNSWRNDAPLPAWPATRSMHYLHHLMPASMASYLPIHCGESTDTEADDDSKQSFLHDERGTPVESLVLIRSRWLEWIKLSISVVATICASWGYMTSAGITRPRDTRGLLKPNQYPGVDEFAVDLAHAAVSVQVIPARRLRASRSCHVANQVA</sequence>
<evidence type="ECO:0000313" key="1">
    <source>
        <dbReference type="EMBL" id="KZT10488.1"/>
    </source>
</evidence>
<accession>A0A165GKS9</accession>
<protein>
    <submittedName>
        <fullName evidence="1">Uncharacterized protein</fullName>
    </submittedName>
</protein>
<dbReference type="Proteomes" id="UP000076871">
    <property type="component" value="Unassembled WGS sequence"/>
</dbReference>
<dbReference type="GeneID" id="63823882"/>
<dbReference type="InParanoid" id="A0A165GKS9"/>